<name>A0A538U7R9_UNCEI</name>
<gene>
    <name evidence="1" type="ORF">E6K80_04175</name>
</gene>
<dbReference type="Proteomes" id="UP000319836">
    <property type="component" value="Unassembled WGS sequence"/>
</dbReference>
<evidence type="ECO:0000313" key="1">
    <source>
        <dbReference type="EMBL" id="TMQ71942.1"/>
    </source>
</evidence>
<evidence type="ECO:0000313" key="2">
    <source>
        <dbReference type="Proteomes" id="UP000319836"/>
    </source>
</evidence>
<dbReference type="EMBL" id="VBPA01000088">
    <property type="protein sequence ID" value="TMQ71942.1"/>
    <property type="molecule type" value="Genomic_DNA"/>
</dbReference>
<dbReference type="AlphaFoldDB" id="A0A538U7R9"/>
<accession>A0A538U7R9</accession>
<comment type="caution">
    <text evidence="1">The sequence shown here is derived from an EMBL/GenBank/DDBJ whole genome shotgun (WGS) entry which is preliminary data.</text>
</comment>
<organism evidence="1 2">
    <name type="scientific">Eiseniibacteriota bacterium</name>
    <dbReference type="NCBI Taxonomy" id="2212470"/>
    <lineage>
        <taxon>Bacteria</taxon>
        <taxon>Candidatus Eiseniibacteriota</taxon>
    </lineage>
</organism>
<sequence length="120" mass="14121">MGERRRIPVRAEDVWTFTERNVPLWDVLEFFPTDAIGPRGPKDPPRPYEVRPITIETDLGWSFDTDIQYGTWVFRPRSPRQPGMMKWCRERGLEAGDTIVLEKTGERRYRLTLEEGMPTP</sequence>
<reference evidence="1 2" key="1">
    <citation type="journal article" date="2019" name="Nat. Microbiol.">
        <title>Mediterranean grassland soil C-N compound turnover is dependent on rainfall and depth, and is mediated by genomically divergent microorganisms.</title>
        <authorList>
            <person name="Diamond S."/>
            <person name="Andeer P.F."/>
            <person name="Li Z."/>
            <person name="Crits-Christoph A."/>
            <person name="Burstein D."/>
            <person name="Anantharaman K."/>
            <person name="Lane K.R."/>
            <person name="Thomas B.C."/>
            <person name="Pan C."/>
            <person name="Northen T.R."/>
            <person name="Banfield J.F."/>
        </authorList>
    </citation>
    <scope>NUCLEOTIDE SEQUENCE [LARGE SCALE GENOMIC DNA]</scope>
    <source>
        <strain evidence="1">WS_10</strain>
    </source>
</reference>
<protein>
    <submittedName>
        <fullName evidence="1">Uncharacterized protein</fullName>
    </submittedName>
</protein>
<proteinExistence type="predicted"/>